<evidence type="ECO:0000256" key="6">
    <source>
        <dbReference type="ARBA" id="ARBA00022692"/>
    </source>
</evidence>
<dbReference type="Pfam" id="PF00072">
    <property type="entry name" value="Response_reg"/>
    <property type="match status" value="1"/>
</dbReference>
<dbReference type="Pfam" id="PF13493">
    <property type="entry name" value="DUF4118"/>
    <property type="match status" value="1"/>
</dbReference>
<keyword evidence="20" id="KW-1185">Reference proteome</keyword>
<keyword evidence="12 14" id="KW-0472">Membrane</keyword>
<feature type="modified residue" description="4-aspartylphosphate" evidence="13">
    <location>
        <position position="1072"/>
    </location>
</feature>
<proteinExistence type="predicted"/>
<dbReference type="SMART" id="SM00091">
    <property type="entry name" value="PAS"/>
    <property type="match status" value="5"/>
</dbReference>
<dbReference type="Gene3D" id="1.20.120.620">
    <property type="entry name" value="Backbone structure of the membrane domain of e. Coli histidine kinase receptor kdpd"/>
    <property type="match status" value="1"/>
</dbReference>
<dbReference type="GO" id="GO:0000155">
    <property type="term" value="F:phosphorelay sensor kinase activity"/>
    <property type="evidence" value="ECO:0007669"/>
    <property type="project" value="InterPro"/>
</dbReference>
<evidence type="ECO:0000256" key="5">
    <source>
        <dbReference type="ARBA" id="ARBA00022679"/>
    </source>
</evidence>
<dbReference type="SUPFAM" id="SSF55785">
    <property type="entry name" value="PYP-like sensor domain (PAS domain)"/>
    <property type="match status" value="5"/>
</dbReference>
<evidence type="ECO:0000256" key="13">
    <source>
        <dbReference type="PROSITE-ProRule" id="PRU00169"/>
    </source>
</evidence>
<dbReference type="SUPFAM" id="SSF55874">
    <property type="entry name" value="ATPase domain of HSP90 chaperone/DNA topoisomerase II/histidine kinase"/>
    <property type="match status" value="1"/>
</dbReference>
<gene>
    <name evidence="19" type="ORF">E1B00_13250</name>
</gene>
<dbReference type="InterPro" id="IPR025201">
    <property type="entry name" value="KdpD_TM"/>
</dbReference>
<dbReference type="Pfam" id="PF08448">
    <property type="entry name" value="PAS_4"/>
    <property type="match status" value="2"/>
</dbReference>
<evidence type="ECO:0000259" key="17">
    <source>
        <dbReference type="PROSITE" id="PS50112"/>
    </source>
</evidence>
<feature type="transmembrane region" description="Helical" evidence="14">
    <location>
        <begin position="53"/>
        <end position="71"/>
    </location>
</feature>
<comment type="subcellular location">
    <subcellularLocation>
        <location evidence="2">Membrane</location>
        <topology evidence="2">Multi-pass membrane protein</topology>
    </subcellularLocation>
</comment>
<evidence type="ECO:0000259" key="16">
    <source>
        <dbReference type="PROSITE" id="PS50110"/>
    </source>
</evidence>
<dbReference type="Gene3D" id="3.30.450.20">
    <property type="entry name" value="PAS domain"/>
    <property type="match status" value="5"/>
</dbReference>
<evidence type="ECO:0000256" key="7">
    <source>
        <dbReference type="ARBA" id="ARBA00022741"/>
    </source>
</evidence>
<dbReference type="SUPFAM" id="SSF47384">
    <property type="entry name" value="Homodimeric domain of signal transducing histidine kinase"/>
    <property type="match status" value="1"/>
</dbReference>
<dbReference type="InterPro" id="IPR003594">
    <property type="entry name" value="HATPase_dom"/>
</dbReference>
<dbReference type="SMART" id="SM00387">
    <property type="entry name" value="HATPase_c"/>
    <property type="match status" value="1"/>
</dbReference>
<dbReference type="PRINTS" id="PR00344">
    <property type="entry name" value="BCTRLSENSOR"/>
</dbReference>
<evidence type="ECO:0000256" key="8">
    <source>
        <dbReference type="ARBA" id="ARBA00022777"/>
    </source>
</evidence>
<feature type="domain" description="Histidine kinase" evidence="15">
    <location>
        <begin position="784"/>
        <end position="999"/>
    </location>
</feature>
<name>A0A5C4RQP1_9GAMM</name>
<evidence type="ECO:0000256" key="12">
    <source>
        <dbReference type="ARBA" id="ARBA00023136"/>
    </source>
</evidence>
<evidence type="ECO:0000256" key="10">
    <source>
        <dbReference type="ARBA" id="ARBA00022989"/>
    </source>
</evidence>
<feature type="transmembrane region" description="Helical" evidence="14">
    <location>
        <begin position="127"/>
        <end position="143"/>
    </location>
</feature>
<dbReference type="PANTHER" id="PTHR43047">
    <property type="entry name" value="TWO-COMPONENT HISTIDINE PROTEIN KINASE"/>
    <property type="match status" value="1"/>
</dbReference>
<dbReference type="InterPro" id="IPR005467">
    <property type="entry name" value="His_kinase_dom"/>
</dbReference>
<dbReference type="InterPro" id="IPR038318">
    <property type="entry name" value="KdpD_sf"/>
</dbReference>
<dbReference type="AlphaFoldDB" id="A0A5C4RQP1"/>
<feature type="domain" description="PAC" evidence="18">
    <location>
        <begin position="720"/>
        <end position="773"/>
    </location>
</feature>
<dbReference type="EMBL" id="SMDR01000003">
    <property type="protein sequence ID" value="TNJ33259.1"/>
    <property type="molecule type" value="Genomic_DNA"/>
</dbReference>
<keyword evidence="4 13" id="KW-0597">Phosphoprotein</keyword>
<dbReference type="SUPFAM" id="SSF52172">
    <property type="entry name" value="CheY-like"/>
    <property type="match status" value="1"/>
</dbReference>
<keyword evidence="10 14" id="KW-1133">Transmembrane helix</keyword>
<dbReference type="GO" id="GO:0005524">
    <property type="term" value="F:ATP binding"/>
    <property type="evidence" value="ECO:0007669"/>
    <property type="project" value="UniProtKB-KW"/>
</dbReference>
<sequence length="1149" mass="126121">MPPSSRTTARNAPRRCGTCPTAICDRGGRMSFPEFFRTLSQPISRLSLTGWRAYVFAAAMILGAVVVRWALPEGLGSRVPFPTFFLAVFLSAWVGGWRAGLLASALTIVCGVTVFPITRPPWDWRDLVALGFVFAVCVVGAYACARLRASTDVIEKDRGWYERILDRVGEAVLVVDDAGRLRYFNSHAAGLWALDASHLDRDVGLAVVLWHEGRDAPFDGLGELIRDNEGSWELPLGLEVRAGARRVPVVGSVSRVRDPDYGDAAVVSVQDIHALREATRRIEATERRMRALFDSDIVGLFSIDGRGRISAMNDGMRRLLGYGADAGSPEALAQIADEDLLSQLGVDGTENAIAFGPFDCRLSGPSGEVWVSLGVVPITPRERMVFAIDIGARKRAESAVDSSEARFRQLAEASAAVVWQARASGALTAQIGWSEFTGAPPLASFDQWPDWVHPADQDAARQLVQALHTQRDGVEAELRFRHASGDYRHVGVRGVVLDGPATGAIEWIGTLRDIHQRRQAEEALASKEVELRLILNAMPARIAYMDADAVFQWANGNFTQWFGVAGDVKGRPLAEVLPPDAVSTLYRSLQVARRGFVSQQEWLENHPTLGLRWTTTTFSPDLDERGRVRGVISLCMDSTDRHEAEDALRRSDAEHRTLAENVPHMVWMSDAEGRLQYCNARWHEFTGQDSSGRWTDPAHPADRQAAEAALQQAAQSRTELNIEVRYCRATDGAFRWHLVRALPLLDGEDRVLRWYGTCTDIEDQRIAQETLREAHSRTTHFLATLSHELRNPLAALMASVEVLEHAALDENRRFEVRQAIQRQAWHLKRLTDDLLDISRITLGKIQISSDTIDLREVCQHVCRDFSEKAQRHEVELDCDVPDDPILVNGDPSRIRQCVDNLVSNAIKASMPGMRVHVSTRVAERFAEIIVRDEGVGIEQDAKATIFLPFSQADDWRNRGLGLGLSIVSKLVELHGGSVWVDSDGRHCGATFGIRLPVAKGGAAASAAPPADEPARSAESLVGKVLIVEDETDNAVALQYLLALEGHDVSVAEDGVAAIALAESLRPDVVICDLGLPPPLDGLQVAKRLRAARGDDIHLCAYSGYGSREDVARSLAAGFDTHLTKPATPRAIAAEILRGLGRVMASRSGK</sequence>
<dbReference type="CDD" id="cd00130">
    <property type="entry name" value="PAS"/>
    <property type="match status" value="3"/>
</dbReference>
<dbReference type="InterPro" id="IPR035965">
    <property type="entry name" value="PAS-like_dom_sf"/>
</dbReference>
<dbReference type="CDD" id="cd00075">
    <property type="entry name" value="HATPase"/>
    <property type="match status" value="1"/>
</dbReference>
<dbReference type="InterPro" id="IPR036097">
    <property type="entry name" value="HisK_dim/P_sf"/>
</dbReference>
<feature type="domain" description="PAC" evidence="18">
    <location>
        <begin position="474"/>
        <end position="526"/>
    </location>
</feature>
<dbReference type="Gene3D" id="1.10.287.130">
    <property type="match status" value="1"/>
</dbReference>
<dbReference type="GO" id="GO:0005886">
    <property type="term" value="C:plasma membrane"/>
    <property type="evidence" value="ECO:0007669"/>
    <property type="project" value="UniProtKB-ARBA"/>
</dbReference>
<dbReference type="FunFam" id="3.30.450.20:FF:000099">
    <property type="entry name" value="Sensory box sensor histidine kinase"/>
    <property type="match status" value="1"/>
</dbReference>
<dbReference type="InterPro" id="IPR036890">
    <property type="entry name" value="HATPase_C_sf"/>
</dbReference>
<comment type="catalytic activity">
    <reaction evidence="1">
        <text>ATP + protein L-histidine = ADP + protein N-phospho-L-histidine.</text>
        <dbReference type="EC" id="2.7.13.3"/>
    </reaction>
</comment>
<keyword evidence="5" id="KW-0808">Transferase</keyword>
<keyword evidence="9" id="KW-0067">ATP-binding</keyword>
<evidence type="ECO:0000313" key="20">
    <source>
        <dbReference type="Proteomes" id="UP000305760"/>
    </source>
</evidence>
<evidence type="ECO:0000256" key="11">
    <source>
        <dbReference type="ARBA" id="ARBA00023012"/>
    </source>
</evidence>
<dbReference type="PANTHER" id="PTHR43047:SF66">
    <property type="entry name" value="HISKA"/>
    <property type="match status" value="1"/>
</dbReference>
<evidence type="ECO:0000256" key="14">
    <source>
        <dbReference type="SAM" id="Phobius"/>
    </source>
</evidence>
<dbReference type="NCBIfam" id="TIGR00229">
    <property type="entry name" value="sensory_box"/>
    <property type="match status" value="3"/>
</dbReference>
<comment type="caution">
    <text evidence="19">The sequence shown here is derived from an EMBL/GenBank/DDBJ whole genome shotgun (WGS) entry which is preliminary data.</text>
</comment>
<dbReference type="InterPro" id="IPR001610">
    <property type="entry name" value="PAC"/>
</dbReference>
<keyword evidence="6 14" id="KW-0812">Transmembrane</keyword>
<dbReference type="EC" id="2.7.13.3" evidence="3"/>
<dbReference type="CDD" id="cd00082">
    <property type="entry name" value="HisKA"/>
    <property type="match status" value="1"/>
</dbReference>
<dbReference type="InterPro" id="IPR000700">
    <property type="entry name" value="PAS-assoc_C"/>
</dbReference>
<dbReference type="Pfam" id="PF08447">
    <property type="entry name" value="PAS_3"/>
    <property type="match status" value="1"/>
</dbReference>
<protein>
    <recommendedName>
        <fullName evidence="3">histidine kinase</fullName>
        <ecNumber evidence="3">2.7.13.3</ecNumber>
    </recommendedName>
</protein>
<organism evidence="19 20">
    <name type="scientific">Arenimonas terrae</name>
    <dbReference type="NCBI Taxonomy" id="2546226"/>
    <lineage>
        <taxon>Bacteria</taxon>
        <taxon>Pseudomonadati</taxon>
        <taxon>Pseudomonadota</taxon>
        <taxon>Gammaproteobacteria</taxon>
        <taxon>Lysobacterales</taxon>
        <taxon>Lysobacteraceae</taxon>
        <taxon>Arenimonas</taxon>
    </lineage>
</organism>
<feature type="domain" description="PAC" evidence="18">
    <location>
        <begin position="598"/>
        <end position="650"/>
    </location>
</feature>
<dbReference type="PROSITE" id="PS50112">
    <property type="entry name" value="PAS"/>
    <property type="match status" value="1"/>
</dbReference>
<dbReference type="PROSITE" id="PS50113">
    <property type="entry name" value="PAC"/>
    <property type="match status" value="3"/>
</dbReference>
<evidence type="ECO:0000256" key="3">
    <source>
        <dbReference type="ARBA" id="ARBA00012438"/>
    </source>
</evidence>
<dbReference type="Pfam" id="PF00512">
    <property type="entry name" value="HisKA"/>
    <property type="match status" value="1"/>
</dbReference>
<evidence type="ECO:0000259" key="18">
    <source>
        <dbReference type="PROSITE" id="PS50113"/>
    </source>
</evidence>
<keyword evidence="11" id="KW-0902">Two-component regulatory system</keyword>
<evidence type="ECO:0000256" key="4">
    <source>
        <dbReference type="ARBA" id="ARBA00022553"/>
    </source>
</evidence>
<dbReference type="PROSITE" id="PS50110">
    <property type="entry name" value="RESPONSE_REGULATORY"/>
    <property type="match status" value="1"/>
</dbReference>
<dbReference type="Pfam" id="PF02518">
    <property type="entry name" value="HATPase_c"/>
    <property type="match status" value="1"/>
</dbReference>
<dbReference type="GO" id="GO:0009927">
    <property type="term" value="F:histidine phosphotransfer kinase activity"/>
    <property type="evidence" value="ECO:0007669"/>
    <property type="project" value="TreeGrafter"/>
</dbReference>
<dbReference type="InterPro" id="IPR011006">
    <property type="entry name" value="CheY-like_superfamily"/>
</dbReference>
<dbReference type="OrthoDB" id="9797243at2"/>
<dbReference type="Gene3D" id="3.40.50.2300">
    <property type="match status" value="1"/>
</dbReference>
<feature type="domain" description="PAS" evidence="17">
    <location>
        <begin position="285"/>
        <end position="322"/>
    </location>
</feature>
<evidence type="ECO:0000256" key="2">
    <source>
        <dbReference type="ARBA" id="ARBA00004141"/>
    </source>
</evidence>
<dbReference type="FunFam" id="3.30.565.10:FF:000006">
    <property type="entry name" value="Sensor histidine kinase WalK"/>
    <property type="match status" value="1"/>
</dbReference>
<feature type="domain" description="Response regulatory" evidence="16">
    <location>
        <begin position="1023"/>
        <end position="1139"/>
    </location>
</feature>
<evidence type="ECO:0000256" key="9">
    <source>
        <dbReference type="ARBA" id="ARBA00022840"/>
    </source>
</evidence>
<dbReference type="InterPro" id="IPR004358">
    <property type="entry name" value="Sig_transdc_His_kin-like_C"/>
</dbReference>
<evidence type="ECO:0000259" key="15">
    <source>
        <dbReference type="PROSITE" id="PS50109"/>
    </source>
</evidence>
<dbReference type="Gene3D" id="3.30.565.10">
    <property type="entry name" value="Histidine kinase-like ATPase, C-terminal domain"/>
    <property type="match status" value="1"/>
</dbReference>
<dbReference type="InterPro" id="IPR013656">
    <property type="entry name" value="PAS_4"/>
</dbReference>
<dbReference type="SMART" id="SM00388">
    <property type="entry name" value="HisKA"/>
    <property type="match status" value="1"/>
</dbReference>
<dbReference type="InterPro" id="IPR003661">
    <property type="entry name" value="HisK_dim/P_dom"/>
</dbReference>
<accession>A0A5C4RQP1</accession>
<keyword evidence="8" id="KW-0418">Kinase</keyword>
<keyword evidence="7" id="KW-0547">Nucleotide-binding</keyword>
<dbReference type="Proteomes" id="UP000305760">
    <property type="component" value="Unassembled WGS sequence"/>
</dbReference>
<dbReference type="SMART" id="SM00086">
    <property type="entry name" value="PAC"/>
    <property type="match status" value="3"/>
</dbReference>
<evidence type="ECO:0000313" key="19">
    <source>
        <dbReference type="EMBL" id="TNJ33259.1"/>
    </source>
</evidence>
<dbReference type="InterPro" id="IPR001789">
    <property type="entry name" value="Sig_transdc_resp-reg_receiver"/>
</dbReference>
<dbReference type="PROSITE" id="PS50109">
    <property type="entry name" value="HIS_KIN"/>
    <property type="match status" value="1"/>
</dbReference>
<dbReference type="InterPro" id="IPR000014">
    <property type="entry name" value="PAS"/>
</dbReference>
<evidence type="ECO:0000256" key="1">
    <source>
        <dbReference type="ARBA" id="ARBA00000085"/>
    </source>
</evidence>
<reference evidence="19 20" key="1">
    <citation type="submission" date="2019-03" db="EMBL/GenBank/DDBJ databases">
        <title>Arenimonas daejeonensis sp. nov., isolated from compost.</title>
        <authorList>
            <person name="Jeon C.O."/>
        </authorList>
    </citation>
    <scope>NUCLEOTIDE SEQUENCE [LARGE SCALE GENOMIC DNA]</scope>
    <source>
        <strain evidence="19 20">R29</strain>
    </source>
</reference>
<feature type="transmembrane region" description="Helical" evidence="14">
    <location>
        <begin position="83"/>
        <end position="115"/>
    </location>
</feature>
<dbReference type="InterPro" id="IPR013655">
    <property type="entry name" value="PAS_fold_3"/>
</dbReference>
<dbReference type="SMART" id="SM00448">
    <property type="entry name" value="REC"/>
    <property type="match status" value="1"/>
</dbReference>